<organism evidence="2">
    <name type="scientific">Dermatophagoides farinae</name>
    <name type="common">American house dust mite</name>
    <dbReference type="NCBI Taxonomy" id="6954"/>
    <lineage>
        <taxon>Eukaryota</taxon>
        <taxon>Metazoa</taxon>
        <taxon>Ecdysozoa</taxon>
        <taxon>Arthropoda</taxon>
        <taxon>Chelicerata</taxon>
        <taxon>Arachnida</taxon>
        <taxon>Acari</taxon>
        <taxon>Acariformes</taxon>
        <taxon>Sarcoptiformes</taxon>
        <taxon>Astigmata</taxon>
        <taxon>Psoroptidia</taxon>
        <taxon>Analgoidea</taxon>
        <taxon>Pyroglyphidae</taxon>
        <taxon>Dermatophagoidinae</taxon>
        <taxon>Dermatophagoides</taxon>
    </lineage>
</organism>
<reference evidence="2" key="2">
    <citation type="journal article" date="2021" name="World Allergy Organ. J.">
        <title>Chromosome-level assembly of Dermatophagoides farinae genome and transcriptome reveals two novel allergens Der f 37 and Der f 39.</title>
        <authorList>
            <person name="Chen J."/>
            <person name="Cai Z."/>
            <person name="Fan D."/>
            <person name="Hu J."/>
            <person name="Hou Y."/>
            <person name="He Y."/>
            <person name="Zhang Z."/>
            <person name="Zhao Z."/>
            <person name="Gao P."/>
            <person name="Hu W."/>
            <person name="Sun J."/>
            <person name="Li J."/>
            <person name="Ji K."/>
        </authorList>
    </citation>
    <scope>NUCLEOTIDE SEQUENCE</scope>
    <source>
        <strain evidence="2">JKM2019</strain>
    </source>
</reference>
<comment type="caution">
    <text evidence="2">The sequence shown here is derived from an EMBL/GenBank/DDBJ whole genome shotgun (WGS) entry which is preliminary data.</text>
</comment>
<reference evidence="2" key="1">
    <citation type="submission" date="2020-06" db="EMBL/GenBank/DDBJ databases">
        <authorList>
            <person name="Ji K."/>
            <person name="Li J."/>
        </authorList>
    </citation>
    <scope>NUCLEOTIDE SEQUENCE</scope>
    <source>
        <strain evidence="2">JKM2019</strain>
        <tissue evidence="2">Whole body</tissue>
    </source>
</reference>
<evidence type="ECO:0000256" key="1">
    <source>
        <dbReference type="SAM" id="SignalP"/>
    </source>
</evidence>
<evidence type="ECO:0000313" key="2">
    <source>
        <dbReference type="EMBL" id="KAH7638860.1"/>
    </source>
</evidence>
<gene>
    <name evidence="2" type="ORF">HUG17_2893</name>
</gene>
<dbReference type="AlphaFoldDB" id="A0A9D4SF95"/>
<feature type="chain" id="PRO_5038694017" description="Secreted protein" evidence="1">
    <location>
        <begin position="30"/>
        <end position="140"/>
    </location>
</feature>
<proteinExistence type="predicted"/>
<keyword evidence="1" id="KW-0732">Signal</keyword>
<sequence length="140" mass="16253">MYIISKSAILFAAAAAIILIANHPSSVFSQQTEPEENFDIDAFDEAFHKIEELEEGREFVEILEETLDKVNELKPSIAKCVAYKWAANALEELMNFMRCYKEGRKDTVECKHLQRRIDNIKREMKHENCEEVVNNINEDD</sequence>
<dbReference type="EMBL" id="SDOV01000007">
    <property type="protein sequence ID" value="KAH7638860.1"/>
    <property type="molecule type" value="Genomic_DNA"/>
</dbReference>
<evidence type="ECO:0008006" key="3">
    <source>
        <dbReference type="Google" id="ProtNLM"/>
    </source>
</evidence>
<feature type="signal peptide" evidence="1">
    <location>
        <begin position="1"/>
        <end position="29"/>
    </location>
</feature>
<protein>
    <recommendedName>
        <fullName evidence="3">Secreted protein</fullName>
    </recommendedName>
</protein>
<accession>A0A9D4SF95</accession>
<dbReference type="Proteomes" id="UP000828236">
    <property type="component" value="Unassembled WGS sequence"/>
</dbReference>
<name>A0A9D4SF95_DERFA</name>